<dbReference type="RefSeq" id="WP_119909940.1">
    <property type="nucleotide sequence ID" value="NZ_QZCH01000005.1"/>
</dbReference>
<evidence type="ECO:0000313" key="1">
    <source>
        <dbReference type="EMBL" id="RJG49009.1"/>
    </source>
</evidence>
<reference evidence="1 2" key="1">
    <citation type="submission" date="2018-09" db="EMBL/GenBank/DDBJ databases">
        <authorList>
            <person name="Wang F."/>
        </authorList>
    </citation>
    <scope>NUCLEOTIDE SEQUENCE [LARGE SCALE GENOMIC DNA]</scope>
    <source>
        <strain evidence="1 2">PLHSC7-2</strain>
    </source>
</reference>
<dbReference type="GO" id="GO:0008168">
    <property type="term" value="F:methyltransferase activity"/>
    <property type="evidence" value="ECO:0007669"/>
    <property type="project" value="UniProtKB-KW"/>
</dbReference>
<dbReference type="Gene3D" id="3.40.50.150">
    <property type="entry name" value="Vaccinia Virus protein VP39"/>
    <property type="match status" value="1"/>
</dbReference>
<proteinExistence type="predicted"/>
<dbReference type="OrthoDB" id="8564939at2"/>
<accession>A0A418YH15</accession>
<dbReference type="EMBL" id="QZCH01000005">
    <property type="protein sequence ID" value="RJG49009.1"/>
    <property type="molecule type" value="Genomic_DNA"/>
</dbReference>
<dbReference type="SUPFAM" id="SSF53335">
    <property type="entry name" value="S-adenosyl-L-methionine-dependent methyltransferases"/>
    <property type="match status" value="1"/>
</dbReference>
<keyword evidence="1" id="KW-0808">Transferase</keyword>
<dbReference type="Proteomes" id="UP000283255">
    <property type="component" value="Unassembled WGS sequence"/>
</dbReference>
<organism evidence="1 2">
    <name type="scientific">Motilimonas pumila</name>
    <dbReference type="NCBI Taxonomy" id="2303987"/>
    <lineage>
        <taxon>Bacteria</taxon>
        <taxon>Pseudomonadati</taxon>
        <taxon>Pseudomonadota</taxon>
        <taxon>Gammaproteobacteria</taxon>
        <taxon>Alteromonadales</taxon>
        <taxon>Alteromonadales genera incertae sedis</taxon>
        <taxon>Motilimonas</taxon>
    </lineage>
</organism>
<dbReference type="PANTHER" id="PTHR43861:SF6">
    <property type="entry name" value="METHYLTRANSFERASE TYPE 11"/>
    <property type="match status" value="1"/>
</dbReference>
<evidence type="ECO:0000313" key="2">
    <source>
        <dbReference type="Proteomes" id="UP000283255"/>
    </source>
</evidence>
<dbReference type="AlphaFoldDB" id="A0A418YH15"/>
<dbReference type="PANTHER" id="PTHR43861">
    <property type="entry name" value="TRANS-ACONITATE 2-METHYLTRANSFERASE-RELATED"/>
    <property type="match status" value="1"/>
</dbReference>
<name>A0A418YH15_9GAMM</name>
<dbReference type="InterPro" id="IPR029063">
    <property type="entry name" value="SAM-dependent_MTases_sf"/>
</dbReference>
<keyword evidence="2" id="KW-1185">Reference proteome</keyword>
<reference evidence="1 2" key="2">
    <citation type="submission" date="2019-01" db="EMBL/GenBank/DDBJ databases">
        <title>Motilimonas pumilus sp. nov., isolated from the gut of sea cucumber (Apostichopus japonicus).</title>
        <authorList>
            <person name="Wang F.-Q."/>
            <person name="Ren L.-H."/>
            <person name="Lin Y.-W."/>
            <person name="Sun G.-H."/>
            <person name="Du Z.-J."/>
            <person name="Zhao J.-X."/>
            <person name="Liu X.-J."/>
            <person name="Liu L.-J."/>
        </authorList>
    </citation>
    <scope>NUCLEOTIDE SEQUENCE [LARGE SCALE GENOMIC DNA]</scope>
    <source>
        <strain evidence="1 2">PLHSC7-2</strain>
    </source>
</reference>
<sequence>MEVLTRLCEEIIKLNPTQKSFLKHSQENLSPQEWKMFCAYVEFCLSRNISLPYLASCYDLIVKDTFTEQIFFKRHGKYRFQKYAQVAESVYHNPEYMEKYMYGLALSTFLWPNHLSMHRFFLECIPANTKGHYLEVGPGHGFYFTQAAQVSSYQSFTGVDISATSVAMTQAILASGCLGKISNTEILHNDFLQWQPERKYECVVMAEVLEHVEQPEQFLEKIYQVTNISGKSFITTCINAPAIDHIYLYEDLMQLQQQVKQVGFNIERELVVPYSGLSLEQSMKQKLPVNVAMLLAK</sequence>
<dbReference type="GO" id="GO:0032259">
    <property type="term" value="P:methylation"/>
    <property type="evidence" value="ECO:0007669"/>
    <property type="project" value="UniProtKB-KW"/>
</dbReference>
<dbReference type="Pfam" id="PF13489">
    <property type="entry name" value="Methyltransf_23"/>
    <property type="match status" value="1"/>
</dbReference>
<protein>
    <submittedName>
        <fullName evidence="1">Class I SAM-dependent methyltransferase</fullName>
    </submittedName>
</protein>
<gene>
    <name evidence="1" type="ORF">D1Z90_06470</name>
</gene>
<keyword evidence="1" id="KW-0489">Methyltransferase</keyword>
<comment type="caution">
    <text evidence="1">The sequence shown here is derived from an EMBL/GenBank/DDBJ whole genome shotgun (WGS) entry which is preliminary data.</text>
</comment>